<evidence type="ECO:0000313" key="5">
    <source>
        <dbReference type="EMBL" id="VDM67949.1"/>
    </source>
</evidence>
<sequence length="385" mass="45755">MTCLMQISTRTEDFIVDPFPLWNEMHILNEPFTDPKILKVFHGGEHDIEWLQRDFGIYVVNMFDTGRAMRRLEMQKFNLRYLVHHYCDVSLDKRYQLADWRLRPLEEDMIAYARCDTHYLLHCYDCLREELLEKGDKLQNLLRVTYSDSGLICSRVYHKPVFEKDGYHGIERRRLNSRQNAAMQVLWCWRDQVAREEDESVQYVLPNHMLLNIAESLPRELQGILHCCNPVPPLVKESLHELQKMIFKCRDLPLIEYKEDATDENFEEILRRRKMRGKYTKENILFICPLDFSQTEFDEESGNQMYRTKNDDNAAVVERSPTHTLLSVLSCATALGKESENSDDVRTICDKVNLNVSISVYFLVLLKFEKFLYEFFHKQDSDFYV</sequence>
<organism evidence="5 6">
    <name type="scientific">Strongylus vulgaris</name>
    <name type="common">Blood worm</name>
    <dbReference type="NCBI Taxonomy" id="40348"/>
    <lineage>
        <taxon>Eukaryota</taxon>
        <taxon>Metazoa</taxon>
        <taxon>Ecdysozoa</taxon>
        <taxon>Nematoda</taxon>
        <taxon>Chromadorea</taxon>
        <taxon>Rhabditida</taxon>
        <taxon>Rhabditina</taxon>
        <taxon>Rhabditomorpha</taxon>
        <taxon>Strongyloidea</taxon>
        <taxon>Strongylidae</taxon>
        <taxon>Strongylus</taxon>
    </lineage>
</organism>
<dbReference type="InterPro" id="IPR002121">
    <property type="entry name" value="HRDC_dom"/>
</dbReference>
<dbReference type="GO" id="GO:0005730">
    <property type="term" value="C:nucleolus"/>
    <property type="evidence" value="ECO:0007669"/>
    <property type="project" value="TreeGrafter"/>
</dbReference>
<dbReference type="Proteomes" id="UP000270094">
    <property type="component" value="Unassembled WGS sequence"/>
</dbReference>
<evidence type="ECO:0000256" key="2">
    <source>
        <dbReference type="ARBA" id="ARBA00023242"/>
    </source>
</evidence>
<dbReference type="InterPro" id="IPR002562">
    <property type="entry name" value="3'-5'_exonuclease_dom"/>
</dbReference>
<dbReference type="InterPro" id="IPR012337">
    <property type="entry name" value="RNaseH-like_sf"/>
</dbReference>
<dbReference type="SMART" id="SM00474">
    <property type="entry name" value="35EXOc"/>
    <property type="match status" value="1"/>
</dbReference>
<dbReference type="FunFam" id="1.10.150.80:FF:000001">
    <property type="entry name" value="Putative exosome component 10"/>
    <property type="match status" value="1"/>
</dbReference>
<dbReference type="GO" id="GO:0071040">
    <property type="term" value="P:nuclear polyadenylation-dependent antisense transcript catabolic process"/>
    <property type="evidence" value="ECO:0007669"/>
    <property type="project" value="TreeGrafter"/>
</dbReference>
<dbReference type="Pfam" id="PF00570">
    <property type="entry name" value="HRDC"/>
    <property type="match status" value="1"/>
</dbReference>
<dbReference type="GO" id="GO:0003727">
    <property type="term" value="F:single-stranded RNA binding"/>
    <property type="evidence" value="ECO:0007669"/>
    <property type="project" value="TreeGrafter"/>
</dbReference>
<dbReference type="PANTHER" id="PTHR12124">
    <property type="entry name" value="POLYMYOSITIS/SCLERODERMA AUTOANTIGEN-RELATED"/>
    <property type="match status" value="1"/>
</dbReference>
<dbReference type="GO" id="GO:0071035">
    <property type="term" value="P:nuclear polyadenylation-dependent rRNA catabolic process"/>
    <property type="evidence" value="ECO:0007669"/>
    <property type="project" value="TreeGrafter"/>
</dbReference>
<dbReference type="InterPro" id="IPR045092">
    <property type="entry name" value="Rrp6-like"/>
</dbReference>
<dbReference type="GO" id="GO:0071051">
    <property type="term" value="P:poly(A)-dependent snoRNA 3'-end processing"/>
    <property type="evidence" value="ECO:0007669"/>
    <property type="project" value="TreeGrafter"/>
</dbReference>
<dbReference type="GO" id="GO:0000176">
    <property type="term" value="C:nuclear exosome (RNase complex)"/>
    <property type="evidence" value="ECO:0007669"/>
    <property type="project" value="TreeGrafter"/>
</dbReference>
<keyword evidence="6" id="KW-1185">Reference proteome</keyword>
<comment type="similarity">
    <text evidence="3">Belongs to the exosome component 10/RRP6 family.</text>
</comment>
<evidence type="ECO:0000259" key="4">
    <source>
        <dbReference type="PROSITE" id="PS50967"/>
    </source>
</evidence>
<dbReference type="SMART" id="SM00341">
    <property type="entry name" value="HRDC"/>
    <property type="match status" value="1"/>
</dbReference>
<dbReference type="OrthoDB" id="2250022at2759"/>
<dbReference type="GO" id="GO:0071038">
    <property type="term" value="P:TRAMP-dependent tRNA surveillance pathway"/>
    <property type="evidence" value="ECO:0007669"/>
    <property type="project" value="TreeGrafter"/>
</dbReference>
<dbReference type="PANTHER" id="PTHR12124:SF47">
    <property type="entry name" value="EXOSOME COMPONENT 10"/>
    <property type="match status" value="1"/>
</dbReference>
<dbReference type="InterPro" id="IPR010997">
    <property type="entry name" value="HRDC-like_sf"/>
</dbReference>
<feature type="domain" description="HRDC" evidence="4">
    <location>
        <begin position="176"/>
        <end position="256"/>
    </location>
</feature>
<dbReference type="Gene3D" id="3.30.420.10">
    <property type="entry name" value="Ribonuclease H-like superfamily/Ribonuclease H"/>
    <property type="match status" value="1"/>
</dbReference>
<accession>A0A3P7IM10</accession>
<dbReference type="GO" id="GO:0000175">
    <property type="term" value="F:3'-5'-RNA exonuclease activity"/>
    <property type="evidence" value="ECO:0007669"/>
    <property type="project" value="InterPro"/>
</dbReference>
<dbReference type="GO" id="GO:0000166">
    <property type="term" value="F:nucleotide binding"/>
    <property type="evidence" value="ECO:0007669"/>
    <property type="project" value="InterPro"/>
</dbReference>
<dbReference type="GO" id="GO:0071039">
    <property type="term" value="P:nuclear polyadenylation-dependent CUT catabolic process"/>
    <property type="evidence" value="ECO:0007669"/>
    <property type="project" value="TreeGrafter"/>
</dbReference>
<proteinExistence type="inferred from homology"/>
<evidence type="ECO:0000256" key="3">
    <source>
        <dbReference type="ARBA" id="ARBA00043957"/>
    </source>
</evidence>
<evidence type="ECO:0000256" key="1">
    <source>
        <dbReference type="ARBA" id="ARBA00004123"/>
    </source>
</evidence>
<dbReference type="InterPro" id="IPR044876">
    <property type="entry name" value="HRDC_dom_sf"/>
</dbReference>
<dbReference type="InterPro" id="IPR036397">
    <property type="entry name" value="RNaseH_sf"/>
</dbReference>
<dbReference type="PROSITE" id="PS50967">
    <property type="entry name" value="HRDC"/>
    <property type="match status" value="1"/>
</dbReference>
<name>A0A3P7IM10_STRVU</name>
<reference evidence="5 6" key="1">
    <citation type="submission" date="2018-11" db="EMBL/GenBank/DDBJ databases">
        <authorList>
            <consortium name="Pathogen Informatics"/>
        </authorList>
    </citation>
    <scope>NUCLEOTIDE SEQUENCE [LARGE SCALE GENOMIC DNA]</scope>
</reference>
<keyword evidence="2" id="KW-0539">Nucleus</keyword>
<comment type="subcellular location">
    <subcellularLocation>
        <location evidence="1">Nucleus</location>
    </subcellularLocation>
</comment>
<dbReference type="SUPFAM" id="SSF53098">
    <property type="entry name" value="Ribonuclease H-like"/>
    <property type="match status" value="1"/>
</dbReference>
<gene>
    <name evidence="5" type="ORF">SVUK_LOCUS2947</name>
</gene>
<dbReference type="GO" id="GO:0000467">
    <property type="term" value="P:exonucleolytic trimming to generate mature 3'-end of 5.8S rRNA from tricistronic rRNA transcript (SSU-rRNA, 5.8S rRNA, LSU-rRNA)"/>
    <property type="evidence" value="ECO:0007669"/>
    <property type="project" value="InterPro"/>
</dbReference>
<dbReference type="AlphaFoldDB" id="A0A3P7IM10"/>
<dbReference type="GO" id="GO:0071036">
    <property type="term" value="P:nuclear polyadenylation-dependent snoRNA catabolic process"/>
    <property type="evidence" value="ECO:0007669"/>
    <property type="project" value="TreeGrafter"/>
</dbReference>
<dbReference type="Gene3D" id="1.10.150.80">
    <property type="entry name" value="HRDC domain"/>
    <property type="match status" value="1"/>
</dbReference>
<dbReference type="EMBL" id="UYYB01007105">
    <property type="protein sequence ID" value="VDM67949.1"/>
    <property type="molecule type" value="Genomic_DNA"/>
</dbReference>
<evidence type="ECO:0000313" key="6">
    <source>
        <dbReference type="Proteomes" id="UP000270094"/>
    </source>
</evidence>
<dbReference type="Pfam" id="PF01612">
    <property type="entry name" value="DNA_pol_A_exo1"/>
    <property type="match status" value="1"/>
</dbReference>
<dbReference type="SUPFAM" id="SSF47819">
    <property type="entry name" value="HRDC-like"/>
    <property type="match status" value="1"/>
</dbReference>
<protein>
    <recommendedName>
        <fullName evidence="4">HRDC domain-containing protein</fullName>
    </recommendedName>
</protein>
<dbReference type="GO" id="GO:0071044">
    <property type="term" value="P:histone mRNA catabolic process"/>
    <property type="evidence" value="ECO:0007669"/>
    <property type="project" value="TreeGrafter"/>
</dbReference>
<dbReference type="GO" id="GO:0071037">
    <property type="term" value="P:nuclear polyadenylation-dependent snRNA catabolic process"/>
    <property type="evidence" value="ECO:0007669"/>
    <property type="project" value="TreeGrafter"/>
</dbReference>